<sequence>MKDKNFLKKDISKIVKVLKHQKVHMPRCQFYKDAWGNYIHPFIKQQATFKEIVKHIDRCS</sequence>
<accession>A0A6M6DZA9</accession>
<dbReference type="Proteomes" id="UP000501076">
    <property type="component" value="Plasmid pFDU301A"/>
</dbReference>
<organism evidence="1 2">
    <name type="scientific">Priestia megaterium</name>
    <name type="common">Bacillus megaterium</name>
    <dbReference type="NCBI Taxonomy" id="1404"/>
    <lineage>
        <taxon>Bacteria</taxon>
        <taxon>Bacillati</taxon>
        <taxon>Bacillota</taxon>
        <taxon>Bacilli</taxon>
        <taxon>Bacillales</taxon>
        <taxon>Bacillaceae</taxon>
        <taxon>Priestia</taxon>
    </lineage>
</organism>
<dbReference type="AlphaFoldDB" id="A0A6M6DZA9"/>
<reference evidence="1 2" key="1">
    <citation type="submission" date="2019-10" db="EMBL/GenBank/DDBJ databases">
        <title>Complete genome sequences for adaption low water activity.</title>
        <authorList>
            <person name="Zhao L."/>
            <person name="Zhong J."/>
        </authorList>
    </citation>
    <scope>NUCLEOTIDE SEQUENCE [LARGE SCALE GENOMIC DNA]</scope>
    <source>
        <strain evidence="1 2">FDU301</strain>
        <plasmid evidence="2">pfdu301a</plasmid>
    </source>
</reference>
<evidence type="ECO:0000313" key="1">
    <source>
        <dbReference type="EMBL" id="QJX80233.1"/>
    </source>
</evidence>
<name>A0A6M6DZA9_PRIMG</name>
<dbReference type="RefSeq" id="WP_171778216.1">
    <property type="nucleotide sequence ID" value="NZ_CP045273.1"/>
</dbReference>
<gene>
    <name evidence="1" type="ORF">FDZ14_29490</name>
</gene>
<proteinExistence type="predicted"/>
<dbReference type="EMBL" id="CP045273">
    <property type="protein sequence ID" value="QJX80233.1"/>
    <property type="molecule type" value="Genomic_DNA"/>
</dbReference>
<evidence type="ECO:0000313" key="2">
    <source>
        <dbReference type="Proteomes" id="UP000501076"/>
    </source>
</evidence>
<protein>
    <submittedName>
        <fullName evidence="1">Uncharacterized protein</fullName>
    </submittedName>
</protein>
<keyword evidence="1" id="KW-0614">Plasmid</keyword>
<geneLocation type="plasmid" evidence="2">
    <name>pfdu301a</name>
</geneLocation>